<dbReference type="Pfam" id="PF14802">
    <property type="entry name" value="TMEM192"/>
    <property type="match status" value="1"/>
</dbReference>
<gene>
    <name evidence="8" type="primary">TMEM192</name>
</gene>
<accession>H3A7T9</accession>
<dbReference type="PANTHER" id="PTHR31592:SF1">
    <property type="entry name" value="TRANSMEMBRANE PROTEIN 192"/>
    <property type="match status" value="1"/>
</dbReference>
<sequence length="266" mass="29968">QSVCGRPWNSSLEISQSMEDDSLLDAPLIPASALDSEIKPCFKPLPTDCYASLLLCLHVTFVILGCVLAAFCSFDEKNVPQCQPYISPLSVDSVIIFSKVILWFLIVIFERCLHFHHRKAKSRGYLLLYQSTRSLKRMPLFISSLGETGGSLILLQNQEFFEKGHIHLLVILGILALELVASLIVIIIYIVKIKKFNKEQPDPDVNQEEKMFTYPISRSGGNSEIGFRDGSSLEEIVEKQADLVEYLRQHNALLSKRLLALTSQQI</sequence>
<dbReference type="GeneTree" id="ENSGT00390000013749"/>
<evidence type="ECO:0000256" key="5">
    <source>
        <dbReference type="ARBA" id="ARBA00022989"/>
    </source>
</evidence>
<dbReference type="PANTHER" id="PTHR31592">
    <property type="entry name" value="TRANSMEMBRANE PROTEIN 192"/>
    <property type="match status" value="1"/>
</dbReference>
<dbReference type="Ensembl" id="ENSLACT00000005759.1">
    <property type="protein sequence ID" value="ENSLACP00000005710.1"/>
    <property type="gene ID" value="ENSLACG00000005073.2"/>
</dbReference>
<evidence type="ECO:0000256" key="1">
    <source>
        <dbReference type="ARBA" id="ARBA00004141"/>
    </source>
</evidence>
<reference evidence="9" key="1">
    <citation type="submission" date="2011-08" db="EMBL/GenBank/DDBJ databases">
        <title>The draft genome of Latimeria chalumnae.</title>
        <authorList>
            <person name="Di Palma F."/>
            <person name="Alfoldi J."/>
            <person name="Johnson J."/>
            <person name="Berlin A."/>
            <person name="Gnerre S."/>
            <person name="Jaffe D."/>
            <person name="MacCallum I."/>
            <person name="Young S."/>
            <person name="Walker B.J."/>
            <person name="Lander E."/>
            <person name="Lindblad-Toh K."/>
        </authorList>
    </citation>
    <scope>NUCLEOTIDE SEQUENCE [LARGE SCALE GENOMIC DNA]</scope>
    <source>
        <strain evidence="9">Wild caught</strain>
    </source>
</reference>
<proteinExistence type="inferred from homology"/>
<reference evidence="8" key="2">
    <citation type="submission" date="2025-08" db="UniProtKB">
        <authorList>
            <consortium name="Ensembl"/>
        </authorList>
    </citation>
    <scope>IDENTIFICATION</scope>
</reference>
<evidence type="ECO:0000313" key="9">
    <source>
        <dbReference type="Proteomes" id="UP000008672"/>
    </source>
</evidence>
<feature type="transmembrane region" description="Helical" evidence="7">
    <location>
        <begin position="94"/>
        <end position="113"/>
    </location>
</feature>
<dbReference type="EMBL" id="AFYH01217267">
    <property type="status" value="NOT_ANNOTATED_CDS"/>
    <property type="molecule type" value="Genomic_DNA"/>
</dbReference>
<dbReference type="Bgee" id="ENSLACG00000005073">
    <property type="expression patterns" value="Expressed in pelvic fin and 3 other cell types or tissues"/>
</dbReference>
<dbReference type="EMBL" id="AFYH01217265">
    <property type="status" value="NOT_ANNOTATED_CDS"/>
    <property type="molecule type" value="Genomic_DNA"/>
</dbReference>
<comment type="similarity">
    <text evidence="2">Belongs to the TMEM192 family.</text>
</comment>
<dbReference type="InterPro" id="IPR029399">
    <property type="entry name" value="TMEM192"/>
</dbReference>
<dbReference type="EMBL" id="AFYH01217266">
    <property type="status" value="NOT_ANNOTATED_CDS"/>
    <property type="molecule type" value="Genomic_DNA"/>
</dbReference>
<dbReference type="EMBL" id="AFYH01217262">
    <property type="status" value="NOT_ANNOTATED_CDS"/>
    <property type="molecule type" value="Genomic_DNA"/>
</dbReference>
<dbReference type="AlphaFoldDB" id="H3A7T9"/>
<dbReference type="EMBL" id="AFYH01217268">
    <property type="status" value="NOT_ANNOTATED_CDS"/>
    <property type="molecule type" value="Genomic_DNA"/>
</dbReference>
<dbReference type="GO" id="GO:0005770">
    <property type="term" value="C:late endosome"/>
    <property type="evidence" value="ECO:0007669"/>
    <property type="project" value="TreeGrafter"/>
</dbReference>
<evidence type="ECO:0000256" key="7">
    <source>
        <dbReference type="SAM" id="Phobius"/>
    </source>
</evidence>
<keyword evidence="5 7" id="KW-1133">Transmembrane helix</keyword>
<evidence type="ECO:0000256" key="6">
    <source>
        <dbReference type="ARBA" id="ARBA00023136"/>
    </source>
</evidence>
<reference evidence="8" key="3">
    <citation type="submission" date="2025-09" db="UniProtKB">
        <authorList>
            <consortium name="Ensembl"/>
        </authorList>
    </citation>
    <scope>IDENTIFICATION</scope>
</reference>
<dbReference type="GO" id="GO:0005765">
    <property type="term" value="C:lysosomal membrane"/>
    <property type="evidence" value="ECO:0007669"/>
    <property type="project" value="TreeGrafter"/>
</dbReference>
<keyword evidence="4 7" id="KW-0812">Transmembrane</keyword>
<evidence type="ECO:0000256" key="3">
    <source>
        <dbReference type="ARBA" id="ARBA00014635"/>
    </source>
</evidence>
<dbReference type="EMBL" id="AFYH01217264">
    <property type="status" value="NOT_ANNOTATED_CDS"/>
    <property type="molecule type" value="Genomic_DNA"/>
</dbReference>
<evidence type="ECO:0000313" key="8">
    <source>
        <dbReference type="Ensembl" id="ENSLACP00000005710.1"/>
    </source>
</evidence>
<name>H3A7T9_LATCH</name>
<evidence type="ECO:0000256" key="4">
    <source>
        <dbReference type="ARBA" id="ARBA00022692"/>
    </source>
</evidence>
<dbReference type="EMBL" id="AFYH01217263">
    <property type="status" value="NOT_ANNOTATED_CDS"/>
    <property type="molecule type" value="Genomic_DNA"/>
</dbReference>
<protein>
    <recommendedName>
        <fullName evidence="3">Transmembrane protein 192</fullName>
    </recommendedName>
</protein>
<feature type="transmembrane region" description="Helical" evidence="7">
    <location>
        <begin position="166"/>
        <end position="191"/>
    </location>
</feature>
<dbReference type="Proteomes" id="UP000008672">
    <property type="component" value="Unassembled WGS sequence"/>
</dbReference>
<comment type="subcellular location">
    <subcellularLocation>
        <location evidence="1">Membrane</location>
        <topology evidence="1">Multi-pass membrane protein</topology>
    </subcellularLocation>
</comment>
<feature type="transmembrane region" description="Helical" evidence="7">
    <location>
        <begin position="49"/>
        <end position="74"/>
    </location>
</feature>
<keyword evidence="9" id="KW-1185">Reference proteome</keyword>
<organism evidence="8 9">
    <name type="scientific">Latimeria chalumnae</name>
    <name type="common">Coelacanth</name>
    <dbReference type="NCBI Taxonomy" id="7897"/>
    <lineage>
        <taxon>Eukaryota</taxon>
        <taxon>Metazoa</taxon>
        <taxon>Chordata</taxon>
        <taxon>Craniata</taxon>
        <taxon>Vertebrata</taxon>
        <taxon>Euteleostomi</taxon>
        <taxon>Coelacanthiformes</taxon>
        <taxon>Coelacanthidae</taxon>
        <taxon>Latimeria</taxon>
    </lineage>
</organism>
<evidence type="ECO:0000256" key="2">
    <source>
        <dbReference type="ARBA" id="ARBA00006314"/>
    </source>
</evidence>
<keyword evidence="6 7" id="KW-0472">Membrane</keyword>